<keyword evidence="11" id="KW-1185">Reference proteome</keyword>
<evidence type="ECO:0000313" key="11">
    <source>
        <dbReference type="Proteomes" id="UP000289546"/>
    </source>
</evidence>
<dbReference type="EMBL" id="LBJQ01000089">
    <property type="protein sequence ID" value="RXH24097.1"/>
    <property type="molecule type" value="Genomic_DNA"/>
</dbReference>
<dbReference type="AlphaFoldDB" id="A0A4Q0RYB1"/>
<evidence type="ECO:0008006" key="12">
    <source>
        <dbReference type="Google" id="ProtNLM"/>
    </source>
</evidence>
<evidence type="ECO:0000313" key="10">
    <source>
        <dbReference type="EMBL" id="RXH24097.1"/>
    </source>
</evidence>
<keyword evidence="5 8" id="KW-0560">Oxidoreductase</keyword>
<dbReference type="PANTHER" id="PTHR46696:SF5">
    <property type="entry name" value="CYTOCHROME P450 BJ-1"/>
    <property type="match status" value="1"/>
</dbReference>
<reference evidence="10 11" key="1">
    <citation type="submission" date="2015-04" db="EMBL/GenBank/DDBJ databases">
        <title>Comparative genomics of rhizobia nodulating Arachis hypogaea in China.</title>
        <authorList>
            <person name="Li Y."/>
        </authorList>
    </citation>
    <scope>NUCLEOTIDE SEQUENCE [LARGE SCALE GENOMIC DNA]</scope>
    <source>
        <strain evidence="10 11">CCBAU 51757</strain>
    </source>
</reference>
<name>A0A4Q0RYB1_9BRAD</name>
<evidence type="ECO:0000256" key="4">
    <source>
        <dbReference type="ARBA" id="ARBA00022723"/>
    </source>
</evidence>
<dbReference type="GO" id="GO:0004497">
    <property type="term" value="F:monooxygenase activity"/>
    <property type="evidence" value="ECO:0007669"/>
    <property type="project" value="UniProtKB-KW"/>
</dbReference>
<dbReference type="PANTHER" id="PTHR46696">
    <property type="entry name" value="P450, PUTATIVE (EUROFUNG)-RELATED"/>
    <property type="match status" value="1"/>
</dbReference>
<evidence type="ECO:0000256" key="1">
    <source>
        <dbReference type="ARBA" id="ARBA00001971"/>
    </source>
</evidence>
<organism evidence="10 11">
    <name type="scientific">Bradyrhizobium nanningense</name>
    <dbReference type="NCBI Taxonomy" id="1325118"/>
    <lineage>
        <taxon>Bacteria</taxon>
        <taxon>Pseudomonadati</taxon>
        <taxon>Pseudomonadota</taxon>
        <taxon>Alphaproteobacteria</taxon>
        <taxon>Hyphomicrobiales</taxon>
        <taxon>Nitrobacteraceae</taxon>
        <taxon>Bradyrhizobium</taxon>
    </lineage>
</organism>
<dbReference type="GO" id="GO:0016705">
    <property type="term" value="F:oxidoreductase activity, acting on paired donors, with incorporation or reduction of molecular oxygen"/>
    <property type="evidence" value="ECO:0007669"/>
    <property type="project" value="InterPro"/>
</dbReference>
<keyword evidence="4 8" id="KW-0479">Metal-binding</keyword>
<dbReference type="InterPro" id="IPR001128">
    <property type="entry name" value="Cyt_P450"/>
</dbReference>
<evidence type="ECO:0000256" key="8">
    <source>
        <dbReference type="RuleBase" id="RU000461"/>
    </source>
</evidence>
<comment type="cofactor">
    <cofactor evidence="1">
        <name>heme</name>
        <dbReference type="ChEBI" id="CHEBI:30413"/>
    </cofactor>
</comment>
<keyword evidence="6 8" id="KW-0408">Iron</keyword>
<dbReference type="Proteomes" id="UP000289546">
    <property type="component" value="Unassembled WGS sequence"/>
</dbReference>
<dbReference type="Gene3D" id="1.10.630.10">
    <property type="entry name" value="Cytochrome P450"/>
    <property type="match status" value="1"/>
</dbReference>
<protein>
    <recommendedName>
        <fullName evidence="12">Cytochrome P450</fullName>
    </recommendedName>
</protein>
<evidence type="ECO:0000256" key="6">
    <source>
        <dbReference type="ARBA" id="ARBA00023004"/>
    </source>
</evidence>
<dbReference type="InterPro" id="IPR036396">
    <property type="entry name" value="Cyt_P450_sf"/>
</dbReference>
<feature type="region of interest" description="Disordered" evidence="9">
    <location>
        <begin position="67"/>
        <end position="95"/>
    </location>
</feature>
<accession>A0A4Q0RYB1</accession>
<keyword evidence="7 8" id="KW-0503">Monooxygenase</keyword>
<evidence type="ECO:0000256" key="3">
    <source>
        <dbReference type="ARBA" id="ARBA00022617"/>
    </source>
</evidence>
<sequence>MSQQLLPTKAHLAFSYGPHSCIGGSLARLALKVVFGSIFQRIPALRLTVAPEELKLRKKIVTDGLEEFRRSGDVRTPPRDRDRLRDFPTRLPRTG</sequence>
<proteinExistence type="inferred from homology"/>
<keyword evidence="3 8" id="KW-0349">Heme</keyword>
<evidence type="ECO:0000256" key="7">
    <source>
        <dbReference type="ARBA" id="ARBA00023033"/>
    </source>
</evidence>
<comment type="similarity">
    <text evidence="2 8">Belongs to the cytochrome P450 family.</text>
</comment>
<dbReference type="GO" id="GO:0020037">
    <property type="term" value="F:heme binding"/>
    <property type="evidence" value="ECO:0007669"/>
    <property type="project" value="InterPro"/>
</dbReference>
<dbReference type="Pfam" id="PF00067">
    <property type="entry name" value="p450"/>
    <property type="match status" value="1"/>
</dbReference>
<comment type="caution">
    <text evidence="10">The sequence shown here is derived from an EMBL/GenBank/DDBJ whole genome shotgun (WGS) entry which is preliminary data.</text>
</comment>
<dbReference type="SUPFAM" id="SSF48264">
    <property type="entry name" value="Cytochrome P450"/>
    <property type="match status" value="1"/>
</dbReference>
<feature type="compositionally biased region" description="Basic and acidic residues" evidence="9">
    <location>
        <begin position="67"/>
        <end position="88"/>
    </location>
</feature>
<evidence type="ECO:0000256" key="5">
    <source>
        <dbReference type="ARBA" id="ARBA00023002"/>
    </source>
</evidence>
<dbReference type="PROSITE" id="PS00086">
    <property type="entry name" value="CYTOCHROME_P450"/>
    <property type="match status" value="1"/>
</dbReference>
<dbReference type="InterPro" id="IPR017972">
    <property type="entry name" value="Cyt_P450_CS"/>
</dbReference>
<evidence type="ECO:0000256" key="2">
    <source>
        <dbReference type="ARBA" id="ARBA00010617"/>
    </source>
</evidence>
<dbReference type="GO" id="GO:0005506">
    <property type="term" value="F:iron ion binding"/>
    <property type="evidence" value="ECO:0007669"/>
    <property type="project" value="InterPro"/>
</dbReference>
<gene>
    <name evidence="10" type="ORF">XH99_28830</name>
</gene>
<evidence type="ECO:0000256" key="9">
    <source>
        <dbReference type="SAM" id="MobiDB-lite"/>
    </source>
</evidence>